<keyword evidence="3" id="KW-1185">Reference proteome</keyword>
<dbReference type="RefSeq" id="WP_011782824.1">
    <property type="nucleotide sequence ID" value="NC_008726.1"/>
</dbReference>
<accession>A1TH22</accession>
<dbReference type="KEGG" id="mva:Mvan_5707"/>
<proteinExistence type="predicted"/>
<evidence type="ECO:0000256" key="1">
    <source>
        <dbReference type="SAM" id="SignalP"/>
    </source>
</evidence>
<dbReference type="STRING" id="350058.Mvan_5707"/>
<reference evidence="2" key="1">
    <citation type="submission" date="2006-12" db="EMBL/GenBank/DDBJ databases">
        <title>Complete sequence of Mycobacterium vanbaalenii PYR-1.</title>
        <authorList>
            <consortium name="US DOE Joint Genome Institute"/>
            <person name="Copeland A."/>
            <person name="Lucas S."/>
            <person name="Lapidus A."/>
            <person name="Barry K."/>
            <person name="Detter J.C."/>
            <person name="Glavina del Rio T."/>
            <person name="Hammon N."/>
            <person name="Israni S."/>
            <person name="Dalin E."/>
            <person name="Tice H."/>
            <person name="Pitluck S."/>
            <person name="Singan V."/>
            <person name="Schmutz J."/>
            <person name="Larimer F."/>
            <person name="Land M."/>
            <person name="Hauser L."/>
            <person name="Kyrpides N."/>
            <person name="Anderson I.J."/>
            <person name="Miller C."/>
            <person name="Richardson P."/>
        </authorList>
    </citation>
    <scope>NUCLEOTIDE SEQUENCE [LARGE SCALE GENOMIC DNA]</scope>
    <source>
        <strain evidence="2">PYR-1</strain>
    </source>
</reference>
<protein>
    <recommendedName>
        <fullName evidence="4">TonB C-terminal domain-containing protein</fullName>
    </recommendedName>
</protein>
<feature type="signal peptide" evidence="1">
    <location>
        <begin position="1"/>
        <end position="23"/>
    </location>
</feature>
<gene>
    <name evidence="2" type="ordered locus">Mvan_5707</name>
</gene>
<name>A1TH22_MYCVP</name>
<dbReference type="Proteomes" id="UP000009159">
    <property type="component" value="Chromosome"/>
</dbReference>
<evidence type="ECO:0000313" key="2">
    <source>
        <dbReference type="EMBL" id="ABM16472.1"/>
    </source>
</evidence>
<dbReference type="HOGENOM" id="CLU_144774_0_0_11"/>
<keyword evidence="1" id="KW-0732">Signal</keyword>
<dbReference type="eggNOG" id="ENOG503330B">
    <property type="taxonomic scope" value="Bacteria"/>
</dbReference>
<organism evidence="2 3">
    <name type="scientific">Mycolicibacterium vanbaalenii (strain DSM 7251 / JCM 13017 / BCRC 16820 / KCTC 9966 / NRRL B-24157 / PYR-1)</name>
    <name type="common">Mycobacterium vanbaalenii</name>
    <dbReference type="NCBI Taxonomy" id="350058"/>
    <lineage>
        <taxon>Bacteria</taxon>
        <taxon>Bacillati</taxon>
        <taxon>Actinomycetota</taxon>
        <taxon>Actinomycetes</taxon>
        <taxon>Mycobacteriales</taxon>
        <taxon>Mycobacteriaceae</taxon>
        <taxon>Mycolicibacterium</taxon>
    </lineage>
</organism>
<dbReference type="EMBL" id="CP000511">
    <property type="protein sequence ID" value="ABM16472.1"/>
    <property type="molecule type" value="Genomic_DNA"/>
</dbReference>
<dbReference type="AlphaFoldDB" id="A1TH22"/>
<feature type="chain" id="PRO_5002637652" description="TonB C-terminal domain-containing protein" evidence="1">
    <location>
        <begin position="24"/>
        <end position="137"/>
    </location>
</feature>
<evidence type="ECO:0008006" key="4">
    <source>
        <dbReference type="Google" id="ProtNLM"/>
    </source>
</evidence>
<sequence>MRALGVVMVVCALLLAAVGPAAAQPPAPVPVPETPTGTPAAMFVDNPAIVDAYPTRPQAWSRVIDERTVRLHFTTGTPECYGVSATVQESSDAVLVDLRTGTLPSALDRACIAIALFGGLDVPLQQPLGARRVLSVT</sequence>
<evidence type="ECO:0000313" key="3">
    <source>
        <dbReference type="Proteomes" id="UP000009159"/>
    </source>
</evidence>